<dbReference type="AlphaFoldDB" id="A0A494XBP1"/>
<keyword evidence="1" id="KW-0472">Membrane</keyword>
<accession>A0A494XBP1</accession>
<dbReference type="EMBL" id="RBZM01000010">
    <property type="protein sequence ID" value="RKP47980.1"/>
    <property type="molecule type" value="Genomic_DNA"/>
</dbReference>
<name>A0A494XBP1_9BACL</name>
<keyword evidence="1" id="KW-1133">Transmembrane helix</keyword>
<dbReference type="OrthoDB" id="8757095at2"/>
<protein>
    <submittedName>
        <fullName evidence="2">DUF2812 domain-containing protein</fullName>
    </submittedName>
</protein>
<comment type="caution">
    <text evidence="2">The sequence shown here is derived from an EMBL/GenBank/DDBJ whole genome shotgun (WGS) entry which is preliminary data.</text>
</comment>
<dbReference type="Proteomes" id="UP000282076">
    <property type="component" value="Unassembled WGS sequence"/>
</dbReference>
<reference evidence="2 3" key="1">
    <citation type="submission" date="2018-10" db="EMBL/GenBank/DDBJ databases">
        <title>Cohnella sp. M2MS4P-1, whole genome shotgun sequence.</title>
        <authorList>
            <person name="Tuo L."/>
        </authorList>
    </citation>
    <scope>NUCLEOTIDE SEQUENCE [LARGE SCALE GENOMIC DNA]</scope>
    <source>
        <strain evidence="2 3">M2MS4P-1</strain>
    </source>
</reference>
<dbReference type="Pfam" id="PF11193">
    <property type="entry name" value="DUF2812"/>
    <property type="match status" value="1"/>
</dbReference>
<sequence length="182" mass="21718">MEPRREKRVHLFFSWNYEQEEERLNELSLQGWHFEKAGAIKGTFVQDKTIRYTYRLDYQTGLKAEKKEEYVELYRDAGWEYVNSYGAMWHYYRRPWEPGDQPRLYSDRESLAALYMRIQKVMAVMLLVNFVILSANLMNWLRWLGEKHVGFIIPVIAIYLLVFGLLGYGVVKMGKKAKAVME</sequence>
<feature type="transmembrane region" description="Helical" evidence="1">
    <location>
        <begin position="121"/>
        <end position="143"/>
    </location>
</feature>
<evidence type="ECO:0000256" key="1">
    <source>
        <dbReference type="SAM" id="Phobius"/>
    </source>
</evidence>
<organism evidence="2 3">
    <name type="scientific">Cohnella endophytica</name>
    <dbReference type="NCBI Taxonomy" id="2419778"/>
    <lineage>
        <taxon>Bacteria</taxon>
        <taxon>Bacillati</taxon>
        <taxon>Bacillota</taxon>
        <taxon>Bacilli</taxon>
        <taxon>Bacillales</taxon>
        <taxon>Paenibacillaceae</taxon>
        <taxon>Cohnella</taxon>
    </lineage>
</organism>
<dbReference type="InterPro" id="IPR021359">
    <property type="entry name" value="DUF2812"/>
</dbReference>
<dbReference type="RefSeq" id="WP_120979269.1">
    <property type="nucleotide sequence ID" value="NZ_RBZM01000010.1"/>
</dbReference>
<evidence type="ECO:0000313" key="3">
    <source>
        <dbReference type="Proteomes" id="UP000282076"/>
    </source>
</evidence>
<keyword evidence="1" id="KW-0812">Transmembrane</keyword>
<keyword evidence="3" id="KW-1185">Reference proteome</keyword>
<gene>
    <name evidence="2" type="ORF">D7Z26_22500</name>
</gene>
<evidence type="ECO:0000313" key="2">
    <source>
        <dbReference type="EMBL" id="RKP47980.1"/>
    </source>
</evidence>
<feature type="transmembrane region" description="Helical" evidence="1">
    <location>
        <begin position="149"/>
        <end position="171"/>
    </location>
</feature>
<proteinExistence type="predicted"/>